<sequence length="138" mass="15344">MATSLGGVAGSSFLAKLRSIRASNAVTAFSEWHASAMGHRALGLKLDDLIPDEGPIVQEAVRRLPPAEQQERLFRYRRAYQLSTIQSLLEPADQLPTSQDTPYLTPLIELVEAEVATKENFDLLSKIPENLKRRNRSS</sequence>
<evidence type="ECO:0000313" key="10">
    <source>
        <dbReference type="EMBL" id="KAJ3136737.1"/>
    </source>
</evidence>
<accession>A0AAD5TDI4</accession>
<organism evidence="10 11">
    <name type="scientific">Physocladia obscura</name>
    <dbReference type="NCBI Taxonomy" id="109957"/>
    <lineage>
        <taxon>Eukaryota</taxon>
        <taxon>Fungi</taxon>
        <taxon>Fungi incertae sedis</taxon>
        <taxon>Chytridiomycota</taxon>
        <taxon>Chytridiomycota incertae sedis</taxon>
        <taxon>Chytridiomycetes</taxon>
        <taxon>Chytridiales</taxon>
        <taxon>Chytriomycetaceae</taxon>
        <taxon>Physocladia</taxon>
    </lineage>
</organism>
<dbReference type="InterPro" id="IPR003197">
    <property type="entry name" value="QCR7"/>
</dbReference>
<dbReference type="Gene3D" id="1.10.1090.10">
    <property type="entry name" value="Cytochrome b-c1 complex subunit 7"/>
    <property type="match status" value="1"/>
</dbReference>
<evidence type="ECO:0000313" key="11">
    <source>
        <dbReference type="Proteomes" id="UP001211907"/>
    </source>
</evidence>
<evidence type="ECO:0000256" key="5">
    <source>
        <dbReference type="ARBA" id="ARBA00022792"/>
    </source>
</evidence>
<keyword evidence="4" id="KW-0679">Respiratory chain</keyword>
<comment type="similarity">
    <text evidence="2">Belongs to the UQCRB/QCR7 family.</text>
</comment>
<reference evidence="10" key="1">
    <citation type="submission" date="2020-05" db="EMBL/GenBank/DDBJ databases">
        <title>Phylogenomic resolution of chytrid fungi.</title>
        <authorList>
            <person name="Stajich J.E."/>
            <person name="Amses K."/>
            <person name="Simmons R."/>
            <person name="Seto K."/>
            <person name="Myers J."/>
            <person name="Bonds A."/>
            <person name="Quandt C.A."/>
            <person name="Barry K."/>
            <person name="Liu P."/>
            <person name="Grigoriev I."/>
            <person name="Longcore J.E."/>
            <person name="James T.Y."/>
        </authorList>
    </citation>
    <scope>NUCLEOTIDE SEQUENCE</scope>
    <source>
        <strain evidence="10">JEL0513</strain>
    </source>
</reference>
<evidence type="ECO:0000256" key="3">
    <source>
        <dbReference type="ARBA" id="ARBA00022448"/>
    </source>
</evidence>
<comment type="caution">
    <text evidence="10">The sequence shown here is derived from an EMBL/GenBank/DDBJ whole genome shotgun (WGS) entry which is preliminary data.</text>
</comment>
<evidence type="ECO:0000256" key="1">
    <source>
        <dbReference type="ARBA" id="ARBA00004443"/>
    </source>
</evidence>
<keyword evidence="8" id="KW-0472">Membrane</keyword>
<evidence type="ECO:0000256" key="8">
    <source>
        <dbReference type="ARBA" id="ARBA00023136"/>
    </source>
</evidence>
<dbReference type="PANTHER" id="PTHR12022">
    <property type="entry name" value="UBIQUINOL-CYTOCHROME C REDUCTASE COMPLEX 14 KD PROTEIN"/>
    <property type="match status" value="1"/>
</dbReference>
<name>A0AAD5TDI4_9FUNG</name>
<keyword evidence="6" id="KW-0249">Electron transport</keyword>
<dbReference type="GO" id="GO:0005743">
    <property type="term" value="C:mitochondrial inner membrane"/>
    <property type="evidence" value="ECO:0007669"/>
    <property type="project" value="UniProtKB-SubCell"/>
</dbReference>
<dbReference type="SUPFAM" id="SSF81524">
    <property type="entry name" value="14 kDa protein of cytochrome bc1 complex (Ubiquinol-cytochrome c reductase)"/>
    <property type="match status" value="1"/>
</dbReference>
<protein>
    <recommendedName>
        <fullName evidence="9">Complex III subunit 7</fullName>
    </recommendedName>
</protein>
<dbReference type="InterPro" id="IPR036544">
    <property type="entry name" value="QCR7_sf"/>
</dbReference>
<evidence type="ECO:0000256" key="6">
    <source>
        <dbReference type="ARBA" id="ARBA00022982"/>
    </source>
</evidence>
<dbReference type="GO" id="GO:0045275">
    <property type="term" value="C:respiratory chain complex III"/>
    <property type="evidence" value="ECO:0007669"/>
    <property type="project" value="InterPro"/>
</dbReference>
<dbReference type="GO" id="GO:0006122">
    <property type="term" value="P:mitochondrial electron transport, ubiquinol to cytochrome c"/>
    <property type="evidence" value="ECO:0007669"/>
    <property type="project" value="InterPro"/>
</dbReference>
<evidence type="ECO:0000256" key="2">
    <source>
        <dbReference type="ARBA" id="ARBA00008554"/>
    </source>
</evidence>
<comment type="subcellular location">
    <subcellularLocation>
        <location evidence="1">Mitochondrion inner membrane</location>
        <topology evidence="1">Peripheral membrane protein</topology>
        <orientation evidence="1">Matrix side</orientation>
    </subcellularLocation>
</comment>
<evidence type="ECO:0000256" key="7">
    <source>
        <dbReference type="ARBA" id="ARBA00023128"/>
    </source>
</evidence>
<evidence type="ECO:0000256" key="9">
    <source>
        <dbReference type="ARBA" id="ARBA00031684"/>
    </source>
</evidence>
<evidence type="ECO:0000256" key="4">
    <source>
        <dbReference type="ARBA" id="ARBA00022660"/>
    </source>
</evidence>
<keyword evidence="5" id="KW-0999">Mitochondrion inner membrane</keyword>
<keyword evidence="11" id="KW-1185">Reference proteome</keyword>
<gene>
    <name evidence="10" type="primary">QCR7</name>
    <name evidence="10" type="ORF">HK100_001439</name>
</gene>
<keyword evidence="3" id="KW-0813">Transport</keyword>
<dbReference type="EMBL" id="JADGJH010000131">
    <property type="protein sequence ID" value="KAJ3136737.1"/>
    <property type="molecule type" value="Genomic_DNA"/>
</dbReference>
<dbReference type="AlphaFoldDB" id="A0AAD5TDI4"/>
<keyword evidence="7" id="KW-0496">Mitochondrion</keyword>
<dbReference type="PANTHER" id="PTHR12022:SF0">
    <property type="entry name" value="CYTOCHROME B-C1 COMPLEX SUBUNIT 7"/>
    <property type="match status" value="1"/>
</dbReference>
<proteinExistence type="inferred from homology"/>
<dbReference type="Proteomes" id="UP001211907">
    <property type="component" value="Unassembled WGS sequence"/>
</dbReference>
<dbReference type="Pfam" id="PF02271">
    <property type="entry name" value="UCR_14kD"/>
    <property type="match status" value="1"/>
</dbReference>